<dbReference type="InterPro" id="IPR002110">
    <property type="entry name" value="Ankyrin_rpt"/>
</dbReference>
<protein>
    <submittedName>
        <fullName evidence="2">Uncharacterized protein</fullName>
    </submittedName>
</protein>
<dbReference type="PROSITE" id="PS50088">
    <property type="entry name" value="ANK_REPEAT"/>
    <property type="match status" value="1"/>
</dbReference>
<keyword evidence="3" id="KW-1185">Reference proteome</keyword>
<evidence type="ECO:0000313" key="3">
    <source>
        <dbReference type="Proteomes" id="UP001642484"/>
    </source>
</evidence>
<dbReference type="Proteomes" id="UP001642484">
    <property type="component" value="Unassembled WGS sequence"/>
</dbReference>
<name>A0ABP0LLI3_9DINO</name>
<gene>
    <name evidence="2" type="ORF">CCMP2556_LOCUS21622</name>
</gene>
<evidence type="ECO:0000313" key="2">
    <source>
        <dbReference type="EMBL" id="CAK9040031.1"/>
    </source>
</evidence>
<accession>A0ABP0LLI3</accession>
<reference evidence="2 3" key="1">
    <citation type="submission" date="2024-02" db="EMBL/GenBank/DDBJ databases">
        <authorList>
            <person name="Chen Y."/>
            <person name="Shah S."/>
            <person name="Dougan E. K."/>
            <person name="Thang M."/>
            <person name="Chan C."/>
        </authorList>
    </citation>
    <scope>NUCLEOTIDE SEQUENCE [LARGE SCALE GENOMIC DNA]</scope>
</reference>
<sequence>MVQMIMIDPAEYQQQRREQLQEFLARHGFSDVNSPACDSHGSVRFEALSPLQVARQTGNTEMAEILLEAGAKRPHGLKDFGVTLGLRSALSFMSRSSVESQEELKERRPSKSCLKRASSWEIDEDVIQTVLL</sequence>
<organism evidence="2 3">
    <name type="scientific">Durusdinium trenchii</name>
    <dbReference type="NCBI Taxonomy" id="1381693"/>
    <lineage>
        <taxon>Eukaryota</taxon>
        <taxon>Sar</taxon>
        <taxon>Alveolata</taxon>
        <taxon>Dinophyceae</taxon>
        <taxon>Suessiales</taxon>
        <taxon>Symbiodiniaceae</taxon>
        <taxon>Durusdinium</taxon>
    </lineage>
</organism>
<comment type="caution">
    <text evidence="2">The sequence shown here is derived from an EMBL/GenBank/DDBJ whole genome shotgun (WGS) entry which is preliminary data.</text>
</comment>
<keyword evidence="1" id="KW-0040">ANK repeat</keyword>
<feature type="repeat" description="ANK" evidence="1">
    <location>
        <begin position="46"/>
        <end position="71"/>
    </location>
</feature>
<dbReference type="EMBL" id="CAXAMN010013163">
    <property type="protein sequence ID" value="CAK9040031.1"/>
    <property type="molecule type" value="Genomic_DNA"/>
</dbReference>
<evidence type="ECO:0000256" key="1">
    <source>
        <dbReference type="PROSITE-ProRule" id="PRU00023"/>
    </source>
</evidence>
<dbReference type="PROSITE" id="PS50297">
    <property type="entry name" value="ANK_REP_REGION"/>
    <property type="match status" value="1"/>
</dbReference>
<proteinExistence type="predicted"/>